<keyword evidence="2" id="KW-1185">Reference proteome</keyword>
<organism evidence="1 2">
    <name type="scientific">Vaccinium darrowii</name>
    <dbReference type="NCBI Taxonomy" id="229202"/>
    <lineage>
        <taxon>Eukaryota</taxon>
        <taxon>Viridiplantae</taxon>
        <taxon>Streptophyta</taxon>
        <taxon>Embryophyta</taxon>
        <taxon>Tracheophyta</taxon>
        <taxon>Spermatophyta</taxon>
        <taxon>Magnoliopsida</taxon>
        <taxon>eudicotyledons</taxon>
        <taxon>Gunneridae</taxon>
        <taxon>Pentapetalae</taxon>
        <taxon>asterids</taxon>
        <taxon>Ericales</taxon>
        <taxon>Ericaceae</taxon>
        <taxon>Vaccinioideae</taxon>
        <taxon>Vaccinieae</taxon>
        <taxon>Vaccinium</taxon>
    </lineage>
</organism>
<dbReference type="EMBL" id="CM037153">
    <property type="protein sequence ID" value="KAH7857568.1"/>
    <property type="molecule type" value="Genomic_DNA"/>
</dbReference>
<name>A0ACB7YVR4_9ERIC</name>
<sequence>MLSGEMRLLLNIHTEVASIKAELESIMSFLKDADSRSKLENERAKNWVKQVRALAYQIEDVMDEYILHLAENQKRRGFICFLRKLTRSITKLKPQHDIASQIQDIKQIIREIKERADRYGFNSLEHGSSSKAEEKVHDDPRVASLFIEEDEVVGIEATQEELIHRLIIGKSKRMVTSLVGMGGCGKTTLAKTVFDNQKVFELFDCQAWVPVSQSYKMDDIFRRMMKQLCETHAPEGIDTMDQNSLIHMLREYLLHKRYLIVFDDVWSTDFWRVAKIALPKNSKGSQIIVTTRNENVASFCKESSSDYIGKLEPLAEEEAWKLFCMKTFQRDFGGGCPPELEKNISSHC</sequence>
<comment type="caution">
    <text evidence="1">The sequence shown here is derived from an EMBL/GenBank/DDBJ whole genome shotgun (WGS) entry which is preliminary data.</text>
</comment>
<dbReference type="Proteomes" id="UP000828048">
    <property type="component" value="Chromosome 3"/>
</dbReference>
<evidence type="ECO:0000313" key="2">
    <source>
        <dbReference type="Proteomes" id="UP000828048"/>
    </source>
</evidence>
<reference evidence="1 2" key="1">
    <citation type="journal article" date="2021" name="Hortic Res">
        <title>High-quality reference genome and annotation aids understanding of berry development for evergreen blueberry (Vaccinium darrowii).</title>
        <authorList>
            <person name="Yu J."/>
            <person name="Hulse-Kemp A.M."/>
            <person name="Babiker E."/>
            <person name="Staton M."/>
        </authorList>
    </citation>
    <scope>NUCLEOTIDE SEQUENCE [LARGE SCALE GENOMIC DNA]</scope>
    <source>
        <strain evidence="2">cv. NJ 8807/NJ 8810</strain>
        <tissue evidence="1">Young leaf</tissue>
    </source>
</reference>
<protein>
    <submittedName>
        <fullName evidence="1">Uncharacterized protein</fullName>
    </submittedName>
</protein>
<proteinExistence type="predicted"/>
<gene>
    <name evidence="1" type="ORF">Vadar_014083</name>
</gene>
<evidence type="ECO:0000313" key="1">
    <source>
        <dbReference type="EMBL" id="KAH7857568.1"/>
    </source>
</evidence>
<accession>A0ACB7YVR4</accession>